<reference evidence="1" key="1">
    <citation type="submission" date="2021-02" db="EMBL/GenBank/DDBJ databases">
        <title>Comparative genomics reveals that relaxation of natural selection precedes convergent phenotypic evolution of cavefish.</title>
        <authorList>
            <person name="Peng Z."/>
        </authorList>
    </citation>
    <scope>NUCLEOTIDE SEQUENCE</scope>
    <source>
        <tissue evidence="1">Muscle</tissue>
    </source>
</reference>
<protein>
    <submittedName>
        <fullName evidence="1">Uncharacterized protein</fullName>
    </submittedName>
</protein>
<organism evidence="1 2">
    <name type="scientific">Triplophysa rosa</name>
    <name type="common">Cave loach</name>
    <dbReference type="NCBI Taxonomy" id="992332"/>
    <lineage>
        <taxon>Eukaryota</taxon>
        <taxon>Metazoa</taxon>
        <taxon>Chordata</taxon>
        <taxon>Craniata</taxon>
        <taxon>Vertebrata</taxon>
        <taxon>Euteleostomi</taxon>
        <taxon>Actinopterygii</taxon>
        <taxon>Neopterygii</taxon>
        <taxon>Teleostei</taxon>
        <taxon>Ostariophysi</taxon>
        <taxon>Cypriniformes</taxon>
        <taxon>Nemacheilidae</taxon>
        <taxon>Triplophysa</taxon>
    </lineage>
</organism>
<dbReference type="EMBL" id="JAFHDT010000017">
    <property type="protein sequence ID" value="KAI7798294.1"/>
    <property type="molecule type" value="Genomic_DNA"/>
</dbReference>
<evidence type="ECO:0000313" key="2">
    <source>
        <dbReference type="Proteomes" id="UP001059041"/>
    </source>
</evidence>
<dbReference type="Proteomes" id="UP001059041">
    <property type="component" value="Linkage Group LG17"/>
</dbReference>
<evidence type="ECO:0000313" key="1">
    <source>
        <dbReference type="EMBL" id="KAI7798294.1"/>
    </source>
</evidence>
<keyword evidence="2" id="KW-1185">Reference proteome</keyword>
<gene>
    <name evidence="1" type="ORF">IRJ41_024282</name>
</gene>
<comment type="caution">
    <text evidence="1">The sequence shown here is derived from an EMBL/GenBank/DDBJ whole genome shotgun (WGS) entry which is preliminary data.</text>
</comment>
<accession>A0A9W7TLS3</accession>
<sequence length="102" mass="11626">MTCECRLMFVMSAEQRDVVLSVSSPQSSAVFRRGMEILVDFLSLPSFLLCEGTHLKNENKEIVPVLFLKLFQMLFVKLRVHCEERSADGRRVMDESKLSGAL</sequence>
<proteinExistence type="predicted"/>
<name>A0A9W7TLS3_TRIRA</name>
<dbReference type="AlphaFoldDB" id="A0A9W7TLS3"/>